<keyword evidence="3" id="KW-1185">Reference proteome</keyword>
<dbReference type="InterPro" id="IPR056924">
    <property type="entry name" value="SH3_Tf2-1"/>
</dbReference>
<reference evidence="3" key="1">
    <citation type="submission" date="2016-06" db="EMBL/GenBank/DDBJ databases">
        <title>Parallel loss of symbiosis genes in relatives of nitrogen-fixing non-legume Parasponia.</title>
        <authorList>
            <person name="Van Velzen R."/>
            <person name="Holmer R."/>
            <person name="Bu F."/>
            <person name="Rutten L."/>
            <person name="Van Zeijl A."/>
            <person name="Liu W."/>
            <person name="Santuari L."/>
            <person name="Cao Q."/>
            <person name="Sharma T."/>
            <person name="Shen D."/>
            <person name="Roswanjaya Y."/>
            <person name="Wardhani T."/>
            <person name="Kalhor M.S."/>
            <person name="Jansen J."/>
            <person name="Van den Hoogen J."/>
            <person name="Gungor B."/>
            <person name="Hartog M."/>
            <person name="Hontelez J."/>
            <person name="Verver J."/>
            <person name="Yang W.-C."/>
            <person name="Schijlen E."/>
            <person name="Repin R."/>
            <person name="Schilthuizen M."/>
            <person name="Schranz E."/>
            <person name="Heidstra R."/>
            <person name="Miyata K."/>
            <person name="Fedorova E."/>
            <person name="Kohlen W."/>
            <person name="Bisseling T."/>
            <person name="Smit S."/>
            <person name="Geurts R."/>
        </authorList>
    </citation>
    <scope>NUCLEOTIDE SEQUENCE [LARGE SCALE GENOMIC DNA]</scope>
    <source>
        <strain evidence="3">cv. WU1-14</strain>
    </source>
</reference>
<dbReference type="AlphaFoldDB" id="A0A2P5CAC6"/>
<dbReference type="Proteomes" id="UP000237105">
    <property type="component" value="Unassembled WGS sequence"/>
</dbReference>
<dbReference type="PANTHER" id="PTHR46148">
    <property type="entry name" value="CHROMO DOMAIN-CONTAINING PROTEIN"/>
    <property type="match status" value="1"/>
</dbReference>
<evidence type="ECO:0000313" key="3">
    <source>
        <dbReference type="Proteomes" id="UP000237105"/>
    </source>
</evidence>
<sequence length="133" mass="15704">MKNWADKNKRYVEYQEGDLVLVKLLLQQFKTLRKVHEGLVYKYKGPFLVLKRVGKVSYKFQLPAKLKIFPVFHISMLKPYHGDEGDPSRGESNRAPTAVVTSFNKEVECIFADRLIRRRGVPNYREYLVKWKN</sequence>
<comment type="caution">
    <text evidence="2">The sequence shown here is derived from an EMBL/GenBank/DDBJ whole genome shotgun (WGS) entry which is preliminary data.</text>
</comment>
<organism evidence="2 3">
    <name type="scientific">Parasponia andersonii</name>
    <name type="common">Sponia andersonii</name>
    <dbReference type="NCBI Taxonomy" id="3476"/>
    <lineage>
        <taxon>Eukaryota</taxon>
        <taxon>Viridiplantae</taxon>
        <taxon>Streptophyta</taxon>
        <taxon>Embryophyta</taxon>
        <taxon>Tracheophyta</taxon>
        <taxon>Spermatophyta</taxon>
        <taxon>Magnoliopsida</taxon>
        <taxon>eudicotyledons</taxon>
        <taxon>Gunneridae</taxon>
        <taxon>Pentapetalae</taxon>
        <taxon>rosids</taxon>
        <taxon>fabids</taxon>
        <taxon>Rosales</taxon>
        <taxon>Cannabaceae</taxon>
        <taxon>Parasponia</taxon>
    </lineage>
</organism>
<dbReference type="EMBL" id="JXTB01000153">
    <property type="protein sequence ID" value="PON57992.1"/>
    <property type="molecule type" value="Genomic_DNA"/>
</dbReference>
<accession>A0A2P5CAC6</accession>
<dbReference type="PANTHER" id="PTHR46148:SF52">
    <property type="entry name" value="OS04G0603800 PROTEIN"/>
    <property type="match status" value="1"/>
</dbReference>
<feature type="domain" description="Tf2-1-like SH3-like" evidence="1">
    <location>
        <begin position="17"/>
        <end position="81"/>
    </location>
</feature>
<dbReference type="InterPro" id="IPR016197">
    <property type="entry name" value="Chromo-like_dom_sf"/>
</dbReference>
<evidence type="ECO:0000259" key="1">
    <source>
        <dbReference type="Pfam" id="PF24626"/>
    </source>
</evidence>
<evidence type="ECO:0000313" key="2">
    <source>
        <dbReference type="EMBL" id="PON57992.1"/>
    </source>
</evidence>
<protein>
    <submittedName>
        <fullName evidence="2">Chromo domain-like</fullName>
    </submittedName>
</protein>
<dbReference type="Pfam" id="PF24626">
    <property type="entry name" value="SH3_Tf2-1"/>
    <property type="match status" value="1"/>
</dbReference>
<dbReference type="OrthoDB" id="2020640at2759"/>
<name>A0A2P5CAC6_PARAD</name>
<dbReference type="SUPFAM" id="SSF54160">
    <property type="entry name" value="Chromo domain-like"/>
    <property type="match status" value="1"/>
</dbReference>
<gene>
    <name evidence="2" type="ORF">PanWU01x14_169230</name>
</gene>
<proteinExistence type="predicted"/>